<dbReference type="InterPro" id="IPR016032">
    <property type="entry name" value="Sig_transdc_resp-reg_C-effctor"/>
</dbReference>
<feature type="domain" description="HTH luxR-type" evidence="8">
    <location>
        <begin position="491"/>
        <end position="548"/>
    </location>
</feature>
<dbReference type="InterPro" id="IPR051476">
    <property type="entry name" value="Bac_ResReg_Asp_Phosphatase"/>
</dbReference>
<keyword evidence="7" id="KW-0812">Transmembrane</keyword>
<comment type="similarity">
    <text evidence="5">Belongs to the Rap family.</text>
</comment>
<evidence type="ECO:0000256" key="4">
    <source>
        <dbReference type="ARBA" id="ARBA00022803"/>
    </source>
</evidence>
<dbReference type="Proteomes" id="UP000236893">
    <property type="component" value="Unassembled WGS sequence"/>
</dbReference>
<dbReference type="GO" id="GO:0005737">
    <property type="term" value="C:cytoplasm"/>
    <property type="evidence" value="ECO:0007669"/>
    <property type="project" value="UniProtKB-SubCell"/>
</dbReference>
<dbReference type="Gene3D" id="1.25.40.10">
    <property type="entry name" value="Tetratricopeptide repeat domain"/>
    <property type="match status" value="2"/>
</dbReference>
<dbReference type="PROSITE" id="PS50005">
    <property type="entry name" value="TPR"/>
    <property type="match status" value="3"/>
</dbReference>
<sequence>MLTNLFANKRNILILKFILAAFILTPTLHSYCQSINSDSLKALLNQTSNNEERYKITAQLSEALLSTEPLQALEYGEEAAHLAADLKHDSLLNNANLNLATVYFQLENFPKALQLCYTVIQTLQKDPDANQLFTAYNNLGIIYQLQGDYKNAILNFNKALTYLSPKTEAYISRKAGVFNNLGGTYKQLSEFDKATSYLKEALKLSKQINDKDNTARILSNQGQINQHLGRYDLALSNYLEAMEIRKKLNYKAGIASSYYRLGTLYFDNNNTQAAELHLKKAVDMAQKAGPLQIVSYSSDLLYTLYKQQGKFKEAFQALKLHQQANDSLFNEKRTRKIAQLEMQFQFDLKQKEFTATQHEKDLYYLLGGVTLGLSLIIITLLFFLQRNKARKSELEQTHLLFETKNLEKDIEIKDKELTTNILYLIQKNELIDNISEKLLEIKQSVATESQPGIQKVVTDLRSTLQPELLQEFEHSFQQVHEEFYAILNERFPNLSPSERRLCAFLKLNMTTKEISAITHQTTKTLEIARTRLRKKLKLTGTDQNLVTFLSQLQ</sequence>
<protein>
    <recommendedName>
        <fullName evidence="8">HTH luxR-type domain-containing protein</fullName>
    </recommendedName>
</protein>
<dbReference type="InterPro" id="IPR000792">
    <property type="entry name" value="Tscrpt_reg_LuxR_C"/>
</dbReference>
<evidence type="ECO:0000313" key="10">
    <source>
        <dbReference type="Proteomes" id="UP000236893"/>
    </source>
</evidence>
<keyword evidence="4 6" id="KW-0802">TPR repeat</keyword>
<gene>
    <name evidence="9" type="ORF">C3K47_04205</name>
</gene>
<dbReference type="GO" id="GO:0003677">
    <property type="term" value="F:DNA binding"/>
    <property type="evidence" value="ECO:0007669"/>
    <property type="project" value="InterPro"/>
</dbReference>
<comment type="caution">
    <text evidence="9">The sequence shown here is derived from an EMBL/GenBank/DDBJ whole genome shotgun (WGS) entry which is preliminary data.</text>
</comment>
<evidence type="ECO:0000313" key="9">
    <source>
        <dbReference type="EMBL" id="POY38605.1"/>
    </source>
</evidence>
<dbReference type="PANTHER" id="PTHR46630">
    <property type="entry name" value="TETRATRICOPEPTIDE REPEAT PROTEIN 29"/>
    <property type="match status" value="1"/>
</dbReference>
<dbReference type="SMART" id="SM00421">
    <property type="entry name" value="HTH_LUXR"/>
    <property type="match status" value="1"/>
</dbReference>
<keyword evidence="3" id="KW-0677">Repeat</keyword>
<keyword evidence="7" id="KW-0472">Membrane</keyword>
<dbReference type="GO" id="GO:0006355">
    <property type="term" value="P:regulation of DNA-templated transcription"/>
    <property type="evidence" value="ECO:0007669"/>
    <property type="project" value="InterPro"/>
</dbReference>
<dbReference type="EMBL" id="PQVF01000002">
    <property type="protein sequence ID" value="POY38605.1"/>
    <property type="molecule type" value="Genomic_DNA"/>
</dbReference>
<proteinExistence type="inferred from homology"/>
<feature type="transmembrane region" description="Helical" evidence="7">
    <location>
        <begin position="12"/>
        <end position="31"/>
    </location>
</feature>
<accession>A0A2S5A7S9</accession>
<dbReference type="InterPro" id="IPR019734">
    <property type="entry name" value="TPR_rpt"/>
</dbReference>
<dbReference type="PANTHER" id="PTHR46630:SF1">
    <property type="entry name" value="TETRATRICOPEPTIDE REPEAT PROTEIN 29"/>
    <property type="match status" value="1"/>
</dbReference>
<evidence type="ECO:0000259" key="8">
    <source>
        <dbReference type="SMART" id="SM00421"/>
    </source>
</evidence>
<reference evidence="9 10" key="1">
    <citation type="submission" date="2018-01" db="EMBL/GenBank/DDBJ databases">
        <authorList>
            <person name="Gaut B.S."/>
            <person name="Morton B.R."/>
            <person name="Clegg M.T."/>
            <person name="Duvall M.R."/>
        </authorList>
    </citation>
    <scope>NUCLEOTIDE SEQUENCE [LARGE SCALE GENOMIC DNA]</scope>
    <source>
        <strain evidence="9 10">HR-AV</strain>
    </source>
</reference>
<name>A0A2S5A7S9_9SPHI</name>
<feature type="repeat" description="TPR" evidence="6">
    <location>
        <begin position="175"/>
        <end position="208"/>
    </location>
</feature>
<dbReference type="SUPFAM" id="SSF48452">
    <property type="entry name" value="TPR-like"/>
    <property type="match status" value="2"/>
</dbReference>
<comment type="subcellular location">
    <subcellularLocation>
        <location evidence="1">Cytoplasm</location>
    </subcellularLocation>
</comment>
<evidence type="ECO:0000256" key="1">
    <source>
        <dbReference type="ARBA" id="ARBA00004496"/>
    </source>
</evidence>
<dbReference type="RefSeq" id="WP_103787862.1">
    <property type="nucleotide sequence ID" value="NZ_PQVF01000002.1"/>
</dbReference>
<dbReference type="SMART" id="SM00028">
    <property type="entry name" value="TPR"/>
    <property type="match status" value="5"/>
</dbReference>
<evidence type="ECO:0000256" key="7">
    <source>
        <dbReference type="SAM" id="Phobius"/>
    </source>
</evidence>
<feature type="repeat" description="TPR" evidence="6">
    <location>
        <begin position="255"/>
        <end position="288"/>
    </location>
</feature>
<keyword evidence="10" id="KW-1185">Reference proteome</keyword>
<dbReference type="OrthoDB" id="1523128at2"/>
<feature type="transmembrane region" description="Helical" evidence="7">
    <location>
        <begin position="362"/>
        <end position="384"/>
    </location>
</feature>
<dbReference type="Pfam" id="PF13374">
    <property type="entry name" value="TPR_10"/>
    <property type="match status" value="1"/>
</dbReference>
<dbReference type="SUPFAM" id="SSF46894">
    <property type="entry name" value="C-terminal effector domain of the bipartite response regulators"/>
    <property type="match status" value="1"/>
</dbReference>
<evidence type="ECO:0000256" key="6">
    <source>
        <dbReference type="PROSITE-ProRule" id="PRU00339"/>
    </source>
</evidence>
<evidence type="ECO:0000256" key="3">
    <source>
        <dbReference type="ARBA" id="ARBA00022737"/>
    </source>
</evidence>
<keyword evidence="2" id="KW-0963">Cytoplasm</keyword>
<dbReference type="AlphaFoldDB" id="A0A2S5A7S9"/>
<keyword evidence="7" id="KW-1133">Transmembrane helix</keyword>
<evidence type="ECO:0000256" key="5">
    <source>
        <dbReference type="ARBA" id="ARBA00038253"/>
    </source>
</evidence>
<dbReference type="Pfam" id="PF13424">
    <property type="entry name" value="TPR_12"/>
    <property type="match status" value="2"/>
</dbReference>
<evidence type="ECO:0000256" key="2">
    <source>
        <dbReference type="ARBA" id="ARBA00022490"/>
    </source>
</evidence>
<dbReference type="InterPro" id="IPR011990">
    <property type="entry name" value="TPR-like_helical_dom_sf"/>
</dbReference>
<organism evidence="9 10">
    <name type="scientific">Solitalea longa</name>
    <dbReference type="NCBI Taxonomy" id="2079460"/>
    <lineage>
        <taxon>Bacteria</taxon>
        <taxon>Pseudomonadati</taxon>
        <taxon>Bacteroidota</taxon>
        <taxon>Sphingobacteriia</taxon>
        <taxon>Sphingobacteriales</taxon>
        <taxon>Sphingobacteriaceae</taxon>
        <taxon>Solitalea</taxon>
    </lineage>
</organism>
<feature type="repeat" description="TPR" evidence="6">
    <location>
        <begin position="133"/>
        <end position="166"/>
    </location>
</feature>